<proteinExistence type="predicted"/>
<dbReference type="EMBL" id="MCFI01000001">
    <property type="protein sequence ID" value="ORY87597.1"/>
    <property type="molecule type" value="Genomic_DNA"/>
</dbReference>
<evidence type="ECO:0000313" key="2">
    <source>
        <dbReference type="Proteomes" id="UP000193685"/>
    </source>
</evidence>
<organism evidence="1 2">
    <name type="scientific">Protomyces lactucae-debilis</name>
    <dbReference type="NCBI Taxonomy" id="2754530"/>
    <lineage>
        <taxon>Eukaryota</taxon>
        <taxon>Fungi</taxon>
        <taxon>Dikarya</taxon>
        <taxon>Ascomycota</taxon>
        <taxon>Taphrinomycotina</taxon>
        <taxon>Taphrinomycetes</taxon>
        <taxon>Taphrinales</taxon>
        <taxon>Protomycetaceae</taxon>
        <taxon>Protomyces</taxon>
    </lineage>
</organism>
<comment type="caution">
    <text evidence="1">The sequence shown here is derived from an EMBL/GenBank/DDBJ whole genome shotgun (WGS) entry which is preliminary data.</text>
</comment>
<dbReference type="RefSeq" id="XP_040728092.1">
    <property type="nucleotide sequence ID" value="XM_040866300.1"/>
</dbReference>
<evidence type="ECO:0000313" key="1">
    <source>
        <dbReference type="EMBL" id="ORY87597.1"/>
    </source>
</evidence>
<sequence length="494" mass="56006">MISPVKILRGLSAVAAVLCIVFLSYSIREPHQHPHIELREAIKLGSAKRPIVWQVDDLPETNIDPLNRLRAIEYVPFDGSVPQGVSVNESFNIHFTCLDNSLCPESFAALIVGPAQHAFISSPNASQVQKQHTLQIADPGTYKVYLWPHFGPKCSQYYNTPDPWYERLAVGSPFTLRVTGSYPVRVVDSPCSSIEAIQDGRWVHSADLHMSEIDMLGFDPYAKFIRHDHVQLAPYIWLPYTCHVKHRSIRSHLARLKAKHVLIMGDSVSRDPFCRQIYEPHVKNLTGGPCDIATIDNYHGGTKQLSIRYGGSPDEKTLLTFVRISDKFGADGKAPLKDEEARITPTHVIWNQGLWFQLFNASAEEEYETLTRTSRLLLSLYPDAKHIIRGTTSMHENIACYEQLSGRDACIRESNTARRVYEEERDRSPNALLAFMETFSYTDVRPETTKDGRHYTRILNGGDPGDQTIAELPRVGETDVWLVVLMFEIWARHI</sequence>
<gene>
    <name evidence="1" type="ORF">BCR37DRAFT_1889</name>
</gene>
<dbReference type="AlphaFoldDB" id="A0A1Y2FVK9"/>
<dbReference type="OMA" id="WARHARS"/>
<dbReference type="GeneID" id="63782899"/>
<name>A0A1Y2FVK9_PROLT</name>
<dbReference type="OrthoDB" id="5314930at2759"/>
<accession>A0A1Y2FVK9</accession>
<keyword evidence="2" id="KW-1185">Reference proteome</keyword>
<dbReference type="Proteomes" id="UP000193685">
    <property type="component" value="Unassembled WGS sequence"/>
</dbReference>
<reference evidence="1 2" key="1">
    <citation type="submission" date="2016-07" db="EMBL/GenBank/DDBJ databases">
        <title>Pervasive Adenine N6-methylation of Active Genes in Fungi.</title>
        <authorList>
            <consortium name="DOE Joint Genome Institute"/>
            <person name="Mondo S.J."/>
            <person name="Dannebaum R.O."/>
            <person name="Kuo R.C."/>
            <person name="Labutti K."/>
            <person name="Haridas S."/>
            <person name="Kuo A."/>
            <person name="Salamov A."/>
            <person name="Ahrendt S.R."/>
            <person name="Lipzen A."/>
            <person name="Sullivan W."/>
            <person name="Andreopoulos W.B."/>
            <person name="Clum A."/>
            <person name="Lindquist E."/>
            <person name="Daum C."/>
            <person name="Ramamoorthy G.K."/>
            <person name="Gryganskyi A."/>
            <person name="Culley D."/>
            <person name="Magnuson J.K."/>
            <person name="James T.Y."/>
            <person name="O'Malley M.A."/>
            <person name="Stajich J.E."/>
            <person name="Spatafora J.W."/>
            <person name="Visel A."/>
            <person name="Grigoriev I.V."/>
        </authorList>
    </citation>
    <scope>NUCLEOTIDE SEQUENCE [LARGE SCALE GENOMIC DNA]</scope>
    <source>
        <strain evidence="1 2">12-1054</strain>
    </source>
</reference>
<protein>
    <submittedName>
        <fullName evidence="1">Uncharacterized protein</fullName>
    </submittedName>
</protein>